<dbReference type="Pfam" id="PF00084">
    <property type="entry name" value="Sushi"/>
    <property type="match status" value="1"/>
</dbReference>
<dbReference type="InterPro" id="IPR056619">
    <property type="entry name" value="C8-3_MUC4"/>
</dbReference>
<dbReference type="PANTHER" id="PTHR13802">
    <property type="entry name" value="MUCIN 4-RELATED"/>
    <property type="match status" value="1"/>
</dbReference>
<gene>
    <name evidence="10" type="ORF">KIN20_003099</name>
</gene>
<dbReference type="PANTHER" id="PTHR13802:SF52">
    <property type="entry name" value="MUCIN-4"/>
    <property type="match status" value="1"/>
</dbReference>
<comment type="caution">
    <text evidence="10">The sequence shown here is derived from an EMBL/GenBank/DDBJ whole genome shotgun (WGS) entry which is preliminary data.</text>
</comment>
<comment type="subcellular location">
    <subcellularLocation>
        <location evidence="1">Membrane</location>
    </subcellularLocation>
</comment>
<evidence type="ECO:0000256" key="5">
    <source>
        <dbReference type="ARBA" id="ARBA00023136"/>
    </source>
</evidence>
<dbReference type="InterPro" id="IPR035976">
    <property type="entry name" value="Sushi/SCR/CCP_sf"/>
</dbReference>
<evidence type="ECO:0000256" key="2">
    <source>
        <dbReference type="ARBA" id="ARBA00022692"/>
    </source>
</evidence>
<dbReference type="CDD" id="cd00033">
    <property type="entry name" value="CCP"/>
    <property type="match status" value="1"/>
</dbReference>
<dbReference type="EMBL" id="JAHQIW010000408">
    <property type="protein sequence ID" value="KAJ1347919.1"/>
    <property type="molecule type" value="Genomic_DNA"/>
</dbReference>
<keyword evidence="7" id="KW-0768">Sushi</keyword>
<evidence type="ECO:0008006" key="12">
    <source>
        <dbReference type="Google" id="ProtNLM"/>
    </source>
</evidence>
<evidence type="ECO:0000256" key="7">
    <source>
        <dbReference type="PROSITE-ProRule" id="PRU00302"/>
    </source>
</evidence>
<evidence type="ECO:0000313" key="11">
    <source>
        <dbReference type="Proteomes" id="UP001196413"/>
    </source>
</evidence>
<dbReference type="GO" id="GO:0016020">
    <property type="term" value="C:membrane"/>
    <property type="evidence" value="ECO:0007669"/>
    <property type="project" value="UniProtKB-SubCell"/>
</dbReference>
<dbReference type="Gene3D" id="2.10.70.10">
    <property type="entry name" value="Complement Module, domain 1"/>
    <property type="match status" value="1"/>
</dbReference>
<feature type="disulfide bond" evidence="7">
    <location>
        <begin position="236"/>
        <end position="263"/>
    </location>
</feature>
<keyword evidence="6 7" id="KW-1015">Disulfide bond</keyword>
<proteinExistence type="predicted"/>
<dbReference type="InterPro" id="IPR051495">
    <property type="entry name" value="Epithelial_Barrier/Signaling"/>
</dbReference>
<feature type="domain" description="Sushi" evidence="8">
    <location>
        <begin position="206"/>
        <end position="264"/>
    </location>
</feature>
<evidence type="ECO:0000259" key="9">
    <source>
        <dbReference type="PROSITE" id="PS51233"/>
    </source>
</evidence>
<keyword evidence="3" id="KW-0732">Signal</keyword>
<dbReference type="InterPro" id="IPR000436">
    <property type="entry name" value="Sushi_SCR_CCP_dom"/>
</dbReference>
<dbReference type="Proteomes" id="UP001196413">
    <property type="component" value="Unassembled WGS sequence"/>
</dbReference>
<feature type="non-terminal residue" evidence="10">
    <location>
        <position position="264"/>
    </location>
</feature>
<dbReference type="PROSITE" id="PS51233">
    <property type="entry name" value="VWFD"/>
    <property type="match status" value="1"/>
</dbReference>
<dbReference type="PROSITE" id="PS50923">
    <property type="entry name" value="SUSHI"/>
    <property type="match status" value="1"/>
</dbReference>
<dbReference type="Pfam" id="PF23263">
    <property type="entry name" value="C8-3_MUC4"/>
    <property type="match status" value="1"/>
</dbReference>
<evidence type="ECO:0000256" key="6">
    <source>
        <dbReference type="ARBA" id="ARBA00023157"/>
    </source>
</evidence>
<name>A0AAD5QFT6_PARTN</name>
<dbReference type="AlphaFoldDB" id="A0AAD5QFT6"/>
<accession>A0AAD5QFT6</accession>
<evidence type="ECO:0000256" key="1">
    <source>
        <dbReference type="ARBA" id="ARBA00004370"/>
    </source>
</evidence>
<evidence type="ECO:0000313" key="10">
    <source>
        <dbReference type="EMBL" id="KAJ1347919.1"/>
    </source>
</evidence>
<evidence type="ECO:0000259" key="8">
    <source>
        <dbReference type="PROSITE" id="PS50923"/>
    </source>
</evidence>
<protein>
    <recommendedName>
        <fullName evidence="12">Sushi domain-containing protein</fullName>
    </recommendedName>
</protein>
<keyword evidence="2" id="KW-0812">Transmembrane</keyword>
<comment type="caution">
    <text evidence="7">Lacks conserved residue(s) required for the propagation of feature annotation.</text>
</comment>
<keyword evidence="5" id="KW-0472">Membrane</keyword>
<dbReference type="SUPFAM" id="SSF57535">
    <property type="entry name" value="Complement control module/SCR domain"/>
    <property type="match status" value="1"/>
</dbReference>
<keyword evidence="11" id="KW-1185">Reference proteome</keyword>
<keyword evidence="4" id="KW-1133">Transmembrane helix</keyword>
<feature type="domain" description="VWFD" evidence="9">
    <location>
        <begin position="1"/>
        <end position="115"/>
    </location>
</feature>
<organism evidence="10 11">
    <name type="scientific">Parelaphostrongylus tenuis</name>
    <name type="common">Meningeal worm</name>
    <dbReference type="NCBI Taxonomy" id="148309"/>
    <lineage>
        <taxon>Eukaryota</taxon>
        <taxon>Metazoa</taxon>
        <taxon>Ecdysozoa</taxon>
        <taxon>Nematoda</taxon>
        <taxon>Chromadorea</taxon>
        <taxon>Rhabditida</taxon>
        <taxon>Rhabditina</taxon>
        <taxon>Rhabditomorpha</taxon>
        <taxon>Strongyloidea</taxon>
        <taxon>Metastrongylidae</taxon>
        <taxon>Parelaphostrongylus</taxon>
    </lineage>
</organism>
<evidence type="ECO:0000256" key="3">
    <source>
        <dbReference type="ARBA" id="ARBA00022729"/>
    </source>
</evidence>
<dbReference type="SMART" id="SM00032">
    <property type="entry name" value="CCP"/>
    <property type="match status" value="1"/>
</dbReference>
<dbReference type="InterPro" id="IPR001846">
    <property type="entry name" value="VWF_type-D"/>
</dbReference>
<sequence>MNQSEIIIMLKSGLGIRVQESYGMLDVMVSLPPSYNTTCKPGVTASSSINSVDGTRRCYTTQGLLGVYNNDPNDDLTSVTGQVTRSTGDTFNAGATQMIYEQFGSTWRVDGRNERIGPVLFSEQFKSIYNPLLFASANYYPMFWPQYLDLNASRIFTMEEVISTCQGIPQCEYDYIMTGRREIGLTTLRKQNNFLAIQRSGSKQLISCGPLLKKEGVIKTPPSANYLEGDKVTFSCKPKYYIHGDIERTCHNGTWSPGWWAWCR</sequence>
<reference evidence="10" key="1">
    <citation type="submission" date="2021-06" db="EMBL/GenBank/DDBJ databases">
        <title>Parelaphostrongylus tenuis whole genome reference sequence.</title>
        <authorList>
            <person name="Garwood T.J."/>
            <person name="Larsen P.A."/>
            <person name="Fountain-Jones N.M."/>
            <person name="Garbe J.R."/>
            <person name="Macchietto M.G."/>
            <person name="Kania S.A."/>
            <person name="Gerhold R.W."/>
            <person name="Richards J.E."/>
            <person name="Wolf T.M."/>
        </authorList>
    </citation>
    <scope>NUCLEOTIDE SEQUENCE</scope>
    <source>
        <strain evidence="10">MNPRO001-30</strain>
        <tissue evidence="10">Meninges</tissue>
    </source>
</reference>
<evidence type="ECO:0000256" key="4">
    <source>
        <dbReference type="ARBA" id="ARBA00022989"/>
    </source>
</evidence>